<comment type="caution">
    <text evidence="1">The sequence shown here is derived from an EMBL/GenBank/DDBJ whole genome shotgun (WGS) entry which is preliminary data.</text>
</comment>
<keyword evidence="2" id="KW-1185">Reference proteome</keyword>
<dbReference type="AlphaFoldDB" id="A0AAN5DET6"/>
<feature type="non-terminal residue" evidence="1">
    <location>
        <position position="84"/>
    </location>
</feature>
<gene>
    <name evidence="1" type="ORF">PMAYCL1PPCAC_32466</name>
</gene>
<reference evidence="2" key="1">
    <citation type="submission" date="2022-10" db="EMBL/GenBank/DDBJ databases">
        <title>Genome assembly of Pristionchus species.</title>
        <authorList>
            <person name="Yoshida K."/>
            <person name="Sommer R.J."/>
        </authorList>
    </citation>
    <scope>NUCLEOTIDE SEQUENCE [LARGE SCALE GENOMIC DNA]</scope>
    <source>
        <strain evidence="2">RS5460</strain>
    </source>
</reference>
<dbReference type="Proteomes" id="UP001328107">
    <property type="component" value="Unassembled WGS sequence"/>
</dbReference>
<sequence>IMDESSTTEKFPNLNADQLATVRGNIKKVTVQEGLTEQDFQKLLPHWGSFVSVAFMNLASNHGLENYRLPFSALVSQVNLLEGM</sequence>
<organism evidence="1 2">
    <name type="scientific">Pristionchus mayeri</name>
    <dbReference type="NCBI Taxonomy" id="1317129"/>
    <lineage>
        <taxon>Eukaryota</taxon>
        <taxon>Metazoa</taxon>
        <taxon>Ecdysozoa</taxon>
        <taxon>Nematoda</taxon>
        <taxon>Chromadorea</taxon>
        <taxon>Rhabditida</taxon>
        <taxon>Rhabditina</taxon>
        <taxon>Diplogasteromorpha</taxon>
        <taxon>Diplogasteroidea</taxon>
        <taxon>Neodiplogasteridae</taxon>
        <taxon>Pristionchus</taxon>
    </lineage>
</organism>
<name>A0AAN5DET6_9BILA</name>
<evidence type="ECO:0000313" key="2">
    <source>
        <dbReference type="Proteomes" id="UP001328107"/>
    </source>
</evidence>
<accession>A0AAN5DET6</accession>
<dbReference type="EMBL" id="BTRK01000006">
    <property type="protein sequence ID" value="GMR62271.1"/>
    <property type="molecule type" value="Genomic_DNA"/>
</dbReference>
<feature type="non-terminal residue" evidence="1">
    <location>
        <position position="1"/>
    </location>
</feature>
<protein>
    <submittedName>
        <fullName evidence="1">Uncharacterized protein</fullName>
    </submittedName>
</protein>
<evidence type="ECO:0000313" key="1">
    <source>
        <dbReference type="EMBL" id="GMR62271.1"/>
    </source>
</evidence>
<proteinExistence type="predicted"/>